<proteinExistence type="predicted"/>
<keyword evidence="1" id="KW-0472">Membrane</keyword>
<sequence>MTMFVNTRKKHLIADVEGQIDVGTAENSLTEETKAKLMDKYGFTESEPLKDTLFQGDIGFTINFPILITSTILIVVPGFLLYFFLKKRKL</sequence>
<accession>A0ABV8JY67</accession>
<keyword evidence="1" id="KW-1133">Transmembrane helix</keyword>
<feature type="transmembrane region" description="Helical" evidence="1">
    <location>
        <begin position="62"/>
        <end position="85"/>
    </location>
</feature>
<keyword evidence="3" id="KW-1185">Reference proteome</keyword>
<dbReference type="EMBL" id="JBHSAM010000014">
    <property type="protein sequence ID" value="MFC4098958.1"/>
    <property type="molecule type" value="Genomic_DNA"/>
</dbReference>
<reference evidence="3" key="1">
    <citation type="journal article" date="2019" name="Int. J. Syst. Evol. Microbiol.">
        <title>The Global Catalogue of Microorganisms (GCM) 10K type strain sequencing project: providing services to taxonomists for standard genome sequencing and annotation.</title>
        <authorList>
            <consortium name="The Broad Institute Genomics Platform"/>
            <consortium name="The Broad Institute Genome Sequencing Center for Infectious Disease"/>
            <person name="Wu L."/>
            <person name="Ma J."/>
        </authorList>
    </citation>
    <scope>NUCLEOTIDE SEQUENCE [LARGE SCALE GENOMIC DNA]</scope>
    <source>
        <strain evidence="3">IBRC-M 10987</strain>
    </source>
</reference>
<keyword evidence="1" id="KW-0812">Transmembrane</keyword>
<gene>
    <name evidence="2" type="ORF">ACFOZ8_04735</name>
</gene>
<protein>
    <submittedName>
        <fullName evidence="2">Uncharacterized protein</fullName>
    </submittedName>
</protein>
<evidence type="ECO:0000256" key="1">
    <source>
        <dbReference type="SAM" id="Phobius"/>
    </source>
</evidence>
<evidence type="ECO:0000313" key="3">
    <source>
        <dbReference type="Proteomes" id="UP001595715"/>
    </source>
</evidence>
<dbReference type="Proteomes" id="UP001595715">
    <property type="component" value="Unassembled WGS sequence"/>
</dbReference>
<dbReference type="RefSeq" id="WP_377717652.1">
    <property type="nucleotide sequence ID" value="NZ_JBHSAM010000014.1"/>
</dbReference>
<evidence type="ECO:0000313" key="2">
    <source>
        <dbReference type="EMBL" id="MFC4098958.1"/>
    </source>
</evidence>
<organism evidence="2 3">
    <name type="scientific">Paenibacillus xanthanilyticus</name>
    <dbReference type="NCBI Taxonomy" id="1783531"/>
    <lineage>
        <taxon>Bacteria</taxon>
        <taxon>Bacillati</taxon>
        <taxon>Bacillota</taxon>
        <taxon>Bacilli</taxon>
        <taxon>Bacillales</taxon>
        <taxon>Paenibacillaceae</taxon>
        <taxon>Paenibacillus</taxon>
    </lineage>
</organism>
<name>A0ABV8JY67_9BACL</name>
<comment type="caution">
    <text evidence="2">The sequence shown here is derived from an EMBL/GenBank/DDBJ whole genome shotgun (WGS) entry which is preliminary data.</text>
</comment>